<feature type="compositionally biased region" description="Basic and acidic residues" evidence="1">
    <location>
        <begin position="10"/>
        <end position="30"/>
    </location>
</feature>
<dbReference type="AlphaFoldDB" id="A0A218X5G2"/>
<name>A0A218X5G2_PUNGR</name>
<sequence length="62" mass="7005">MENGWMLEAEEQRGMAFMEKEPPELRENVRKRGSPRENSNYGQGPVERARGRPVSAEGVEGS</sequence>
<organism evidence="2 3">
    <name type="scientific">Punica granatum</name>
    <name type="common">Pomegranate</name>
    <dbReference type="NCBI Taxonomy" id="22663"/>
    <lineage>
        <taxon>Eukaryota</taxon>
        <taxon>Viridiplantae</taxon>
        <taxon>Streptophyta</taxon>
        <taxon>Embryophyta</taxon>
        <taxon>Tracheophyta</taxon>
        <taxon>Spermatophyta</taxon>
        <taxon>Magnoliopsida</taxon>
        <taxon>eudicotyledons</taxon>
        <taxon>Gunneridae</taxon>
        <taxon>Pentapetalae</taxon>
        <taxon>rosids</taxon>
        <taxon>malvids</taxon>
        <taxon>Myrtales</taxon>
        <taxon>Lythraceae</taxon>
        <taxon>Punica</taxon>
    </lineage>
</organism>
<proteinExistence type="predicted"/>
<comment type="caution">
    <text evidence="2">The sequence shown here is derived from an EMBL/GenBank/DDBJ whole genome shotgun (WGS) entry which is preliminary data.</text>
</comment>
<dbReference type="EMBL" id="MTKT01002270">
    <property type="protein sequence ID" value="OWM80197.1"/>
    <property type="molecule type" value="Genomic_DNA"/>
</dbReference>
<dbReference type="Proteomes" id="UP000197138">
    <property type="component" value="Unassembled WGS sequence"/>
</dbReference>
<protein>
    <submittedName>
        <fullName evidence="2">Uncharacterized protein</fullName>
    </submittedName>
</protein>
<reference evidence="3" key="1">
    <citation type="journal article" date="2017" name="Plant J.">
        <title>The pomegranate (Punica granatum L.) genome and the genomics of punicalagin biosynthesis.</title>
        <authorList>
            <person name="Qin G."/>
            <person name="Xu C."/>
            <person name="Ming R."/>
            <person name="Tang H."/>
            <person name="Guyot R."/>
            <person name="Kramer E.M."/>
            <person name="Hu Y."/>
            <person name="Yi X."/>
            <person name="Qi Y."/>
            <person name="Xu X."/>
            <person name="Gao Z."/>
            <person name="Pan H."/>
            <person name="Jian J."/>
            <person name="Tian Y."/>
            <person name="Yue Z."/>
            <person name="Xu Y."/>
        </authorList>
    </citation>
    <scope>NUCLEOTIDE SEQUENCE [LARGE SCALE GENOMIC DNA]</scope>
    <source>
        <strain evidence="3">cv. Dabenzi</strain>
    </source>
</reference>
<evidence type="ECO:0000313" key="2">
    <source>
        <dbReference type="EMBL" id="OWM80197.1"/>
    </source>
</evidence>
<feature type="region of interest" description="Disordered" evidence="1">
    <location>
        <begin position="1"/>
        <end position="62"/>
    </location>
</feature>
<evidence type="ECO:0000256" key="1">
    <source>
        <dbReference type="SAM" id="MobiDB-lite"/>
    </source>
</evidence>
<gene>
    <name evidence="2" type="ORF">CDL15_Pgr019361</name>
</gene>
<evidence type="ECO:0000313" key="3">
    <source>
        <dbReference type="Proteomes" id="UP000197138"/>
    </source>
</evidence>
<accession>A0A218X5G2</accession>